<dbReference type="KEGG" id="tml:GSTUM_00001104001"/>
<evidence type="ECO:0000313" key="2">
    <source>
        <dbReference type="Proteomes" id="UP000006911"/>
    </source>
</evidence>
<accession>D5GDY8</accession>
<sequence>MYSLTQLAYNCYP</sequence>
<gene>
    <name evidence="1" type="ORF">GSTUM_00001104001</name>
</gene>
<keyword evidence="2" id="KW-1185">Reference proteome</keyword>
<dbReference type="EMBL" id="FN430155">
    <property type="protein sequence ID" value="CAZ82731.1"/>
    <property type="molecule type" value="Genomic_DNA"/>
</dbReference>
<evidence type="ECO:0000313" key="1">
    <source>
        <dbReference type="EMBL" id="CAZ82731.1"/>
    </source>
</evidence>
<protein>
    <submittedName>
        <fullName evidence="1">(Perigord truffle) hypothetical protein</fullName>
    </submittedName>
</protein>
<dbReference type="HOGENOM" id="CLU_3435993_0_0_1"/>
<dbReference type="InParanoid" id="D5GDY8"/>
<proteinExistence type="predicted"/>
<dbReference type="Proteomes" id="UP000006911">
    <property type="component" value="Unassembled WGS sequence"/>
</dbReference>
<name>D5GDY8_TUBMM</name>
<reference evidence="1 2" key="1">
    <citation type="journal article" date="2010" name="Nature">
        <title>Perigord black truffle genome uncovers evolutionary origins and mechanisms of symbiosis.</title>
        <authorList>
            <person name="Martin F."/>
            <person name="Kohler A."/>
            <person name="Murat C."/>
            <person name="Balestrini R."/>
            <person name="Coutinho P.M."/>
            <person name="Jaillon O."/>
            <person name="Montanini B."/>
            <person name="Morin E."/>
            <person name="Noel B."/>
            <person name="Percudani R."/>
            <person name="Porcel B."/>
            <person name="Rubini A."/>
            <person name="Amicucci A."/>
            <person name="Amselem J."/>
            <person name="Anthouard V."/>
            <person name="Arcioni S."/>
            <person name="Artiguenave F."/>
            <person name="Aury J.M."/>
            <person name="Ballario P."/>
            <person name="Bolchi A."/>
            <person name="Brenna A."/>
            <person name="Brun A."/>
            <person name="Buee M."/>
            <person name="Cantarel B."/>
            <person name="Chevalier G."/>
            <person name="Couloux A."/>
            <person name="Da Silva C."/>
            <person name="Denoeud F."/>
            <person name="Duplessis S."/>
            <person name="Ghignone S."/>
            <person name="Hilselberger B."/>
            <person name="Iotti M."/>
            <person name="Marcais B."/>
            <person name="Mello A."/>
            <person name="Miranda M."/>
            <person name="Pacioni G."/>
            <person name="Quesneville H."/>
            <person name="Riccioni C."/>
            <person name="Ruotolo R."/>
            <person name="Splivallo R."/>
            <person name="Stocchi V."/>
            <person name="Tisserant E."/>
            <person name="Viscomi A.R."/>
            <person name="Zambonelli A."/>
            <person name="Zampieri E."/>
            <person name="Henrissat B."/>
            <person name="Lebrun M.H."/>
            <person name="Paolocci F."/>
            <person name="Bonfante P."/>
            <person name="Ottonello S."/>
            <person name="Wincker P."/>
        </authorList>
    </citation>
    <scope>NUCLEOTIDE SEQUENCE [LARGE SCALE GENOMIC DNA]</scope>
    <source>
        <strain evidence="1 2">Mel28</strain>
    </source>
</reference>
<organism evidence="1 2">
    <name type="scientific">Tuber melanosporum (strain Mel28)</name>
    <name type="common">Perigord black truffle</name>
    <dbReference type="NCBI Taxonomy" id="656061"/>
    <lineage>
        <taxon>Eukaryota</taxon>
        <taxon>Fungi</taxon>
        <taxon>Dikarya</taxon>
        <taxon>Ascomycota</taxon>
        <taxon>Pezizomycotina</taxon>
        <taxon>Pezizomycetes</taxon>
        <taxon>Pezizales</taxon>
        <taxon>Tuberaceae</taxon>
        <taxon>Tuber</taxon>
    </lineage>
</organism>